<dbReference type="Proteomes" id="UP000824721">
    <property type="component" value="Chromosome"/>
</dbReference>
<proteinExistence type="predicted"/>
<evidence type="ECO:0000313" key="1">
    <source>
        <dbReference type="EMBL" id="QYS89158.1"/>
    </source>
</evidence>
<name>A0A8G0KUC5_9FLAO</name>
<protein>
    <submittedName>
        <fullName evidence="1">Uncharacterized protein</fullName>
    </submittedName>
</protein>
<accession>A0A8G0KUC5</accession>
<dbReference type="KEGG" id="fdv:JJC05_01660"/>
<organism evidence="1">
    <name type="scientific">Flavobacterium columnare</name>
    <dbReference type="NCBI Taxonomy" id="996"/>
    <lineage>
        <taxon>Bacteria</taxon>
        <taxon>Pseudomonadati</taxon>
        <taxon>Bacteroidota</taxon>
        <taxon>Flavobacteriia</taxon>
        <taxon>Flavobacteriales</taxon>
        <taxon>Flavobacteriaceae</taxon>
        <taxon>Flavobacterium</taxon>
    </lineage>
</organism>
<reference evidence="1" key="1">
    <citation type="submission" date="2020-12" db="EMBL/GenBank/DDBJ databases">
        <title>Genome sequencing of genetic groups of Flavobacterium columnare.</title>
        <authorList>
            <person name="Waldbieser G.C."/>
            <person name="Griffin M.J."/>
            <person name="LaFrentz B.R."/>
        </authorList>
    </citation>
    <scope>NUCLEOTIDE SEQUENCE</scope>
    <source>
        <strain evidence="1">90-106</strain>
    </source>
</reference>
<dbReference type="AlphaFoldDB" id="A0A8G0KUC5"/>
<gene>
    <name evidence="1" type="ORF">JJC05_01660</name>
</gene>
<sequence length="306" mass="34487">MPTTNTGLWLQQYVEPQLLEDFRNYNDDFIGVLKAPNPNAVTADGIRFNKLINNVGFYVNKSDDFTTSKMTGEKTLVEWDKLDTTPTECTDSEARNLAFNKESAIKEEHFKSFKIGVRDYALNKIAPSEHKAGKMPVIRTTGVVINGRKRLTYADMLNFLEEVASLNLTDQEALYMILNTTHRMDLMQDKAGSNSHKDNLIFDPLTGKIKRFYNLNLFENATTPLYGSNGKLKSLGSTTVQGDQKGSIFFYQPNTVYHIEDVKVQYKPMSGDTRSADPKSELRLHAYGLCDKVQEHGFGAIISDNA</sequence>
<dbReference type="EMBL" id="CP067378">
    <property type="protein sequence ID" value="QYS89158.1"/>
    <property type="molecule type" value="Genomic_DNA"/>
</dbReference>